<feature type="transmembrane region" description="Helical" evidence="2">
    <location>
        <begin position="20"/>
        <end position="38"/>
    </location>
</feature>
<name>A0ABP8TZY6_9ACTN</name>
<dbReference type="Proteomes" id="UP001501442">
    <property type="component" value="Unassembled WGS sequence"/>
</dbReference>
<proteinExistence type="predicted"/>
<accession>A0ABP8TZY6</accession>
<reference evidence="4" key="1">
    <citation type="journal article" date="2019" name="Int. J. Syst. Evol. Microbiol.">
        <title>The Global Catalogue of Microorganisms (GCM) 10K type strain sequencing project: providing services to taxonomists for standard genome sequencing and annotation.</title>
        <authorList>
            <consortium name="The Broad Institute Genomics Platform"/>
            <consortium name="The Broad Institute Genome Sequencing Center for Infectious Disease"/>
            <person name="Wu L."/>
            <person name="Ma J."/>
        </authorList>
    </citation>
    <scope>NUCLEOTIDE SEQUENCE [LARGE SCALE GENOMIC DNA]</scope>
    <source>
        <strain evidence="4">JCM 17939</strain>
    </source>
</reference>
<feature type="compositionally biased region" description="Basic and acidic residues" evidence="1">
    <location>
        <begin position="157"/>
        <end position="167"/>
    </location>
</feature>
<evidence type="ECO:0000256" key="1">
    <source>
        <dbReference type="SAM" id="MobiDB-lite"/>
    </source>
</evidence>
<feature type="compositionally biased region" description="Basic residues" evidence="1">
    <location>
        <begin position="199"/>
        <end position="214"/>
    </location>
</feature>
<keyword evidence="2" id="KW-0812">Transmembrane</keyword>
<evidence type="ECO:0000256" key="2">
    <source>
        <dbReference type="SAM" id="Phobius"/>
    </source>
</evidence>
<evidence type="ECO:0000313" key="4">
    <source>
        <dbReference type="Proteomes" id="UP001501442"/>
    </source>
</evidence>
<feature type="region of interest" description="Disordered" evidence="1">
    <location>
        <begin position="115"/>
        <end position="214"/>
    </location>
</feature>
<sequence>MTATALRSPGQRWNGSVGLGRGGLIMNIGVAVGVGYLLGRTRKLKLVMTLAAARASSRLGKNPARLVRQGTKLLVSSPELKTLTDTVRGRLLEAGKAAAVAAVNSQIDALSDRIQERTRSLSRPATPTRGGGQGSDGADEGRSGRVEADEEEGYEQEPVRGEREERPRRRPASAGVRPRPQHRGQETEPEDDDEAERPRRTRPAGRPPVRRTRR</sequence>
<protein>
    <recommendedName>
        <fullName evidence="5">DNA primase</fullName>
    </recommendedName>
</protein>
<keyword evidence="2" id="KW-1133">Transmembrane helix</keyword>
<keyword evidence="4" id="KW-1185">Reference proteome</keyword>
<evidence type="ECO:0008006" key="5">
    <source>
        <dbReference type="Google" id="ProtNLM"/>
    </source>
</evidence>
<evidence type="ECO:0000313" key="3">
    <source>
        <dbReference type="EMBL" id="GAA4620247.1"/>
    </source>
</evidence>
<keyword evidence="2" id="KW-0472">Membrane</keyword>
<dbReference type="EMBL" id="BAABHK010000001">
    <property type="protein sequence ID" value="GAA4620247.1"/>
    <property type="molecule type" value="Genomic_DNA"/>
</dbReference>
<comment type="caution">
    <text evidence="3">The sequence shown here is derived from an EMBL/GenBank/DDBJ whole genome shotgun (WGS) entry which is preliminary data.</text>
</comment>
<gene>
    <name evidence="3" type="ORF">GCM10023196_003460</name>
</gene>
<organism evidence="3 4">
    <name type="scientific">Actinoallomurus vinaceus</name>
    <dbReference type="NCBI Taxonomy" id="1080074"/>
    <lineage>
        <taxon>Bacteria</taxon>
        <taxon>Bacillati</taxon>
        <taxon>Actinomycetota</taxon>
        <taxon>Actinomycetes</taxon>
        <taxon>Streptosporangiales</taxon>
        <taxon>Thermomonosporaceae</taxon>
        <taxon>Actinoallomurus</taxon>
    </lineage>
</organism>